<dbReference type="Proteomes" id="UP000681722">
    <property type="component" value="Unassembled WGS sequence"/>
</dbReference>
<evidence type="ECO:0000313" key="4">
    <source>
        <dbReference type="Proteomes" id="UP000663829"/>
    </source>
</evidence>
<dbReference type="PANTHER" id="PTHR11895">
    <property type="entry name" value="TRANSAMIDASE"/>
    <property type="match status" value="1"/>
</dbReference>
<feature type="non-terminal residue" evidence="2">
    <location>
        <position position="358"/>
    </location>
</feature>
<dbReference type="Pfam" id="PF01425">
    <property type="entry name" value="Amidase"/>
    <property type="match status" value="1"/>
</dbReference>
<sequence>MNESSEIRKPNSEDLKSLAAQIGITFQSDEEITVWSKLLVNNLAAFDVLAKLPDTYQTKLPCSTDPNYNNRKYTIPSVEENKNNAWFVRTHITLYPELANVDSDTPELPLLNKRIALKDNICLKDVPMLNGTGFMEGYICDEDATIVTRLLKAGAIIVGKANCEYMCFSGGSHTNKSGYVQNPHAPGYMSGGSSSGSAVLLGDPAAQVDMAIACDQGGSIRIPASWCGCYGMKPTHGLVPYTGIMSLESTVDHVGPCTKNVIDNCKLLQVIQGYDGFDPRSRPYPKDYTLEKTNYLEAIKLGIKGLKIGLVREGFELPNAETDVNELVRTTAKRLIEYGAAVVEEISIPEHKLGPVLL</sequence>
<gene>
    <name evidence="2" type="ORF">GPM918_LOCUS43035</name>
    <name evidence="3" type="ORF">SRO942_LOCUS44426</name>
</gene>
<reference evidence="2" key="1">
    <citation type="submission" date="2021-02" db="EMBL/GenBank/DDBJ databases">
        <authorList>
            <person name="Nowell W R."/>
        </authorList>
    </citation>
    <scope>NUCLEOTIDE SEQUENCE</scope>
</reference>
<dbReference type="OrthoDB" id="421993at2759"/>
<feature type="domain" description="Amidase" evidence="1">
    <location>
        <begin position="84"/>
        <end position="352"/>
    </location>
</feature>
<organism evidence="2 4">
    <name type="scientific">Didymodactylos carnosus</name>
    <dbReference type="NCBI Taxonomy" id="1234261"/>
    <lineage>
        <taxon>Eukaryota</taxon>
        <taxon>Metazoa</taxon>
        <taxon>Spiralia</taxon>
        <taxon>Gnathifera</taxon>
        <taxon>Rotifera</taxon>
        <taxon>Eurotatoria</taxon>
        <taxon>Bdelloidea</taxon>
        <taxon>Philodinida</taxon>
        <taxon>Philodinidae</taxon>
        <taxon>Didymodactylos</taxon>
    </lineage>
</organism>
<dbReference type="PANTHER" id="PTHR11895:SF170">
    <property type="entry name" value="AMIDASE"/>
    <property type="match status" value="1"/>
</dbReference>
<dbReference type="EMBL" id="CAJNOQ010037888">
    <property type="protein sequence ID" value="CAF1610208.1"/>
    <property type="molecule type" value="Genomic_DNA"/>
</dbReference>
<dbReference type="InterPro" id="IPR036928">
    <property type="entry name" value="AS_sf"/>
</dbReference>
<dbReference type="GO" id="GO:0003824">
    <property type="term" value="F:catalytic activity"/>
    <property type="evidence" value="ECO:0007669"/>
    <property type="project" value="InterPro"/>
</dbReference>
<name>A0A816BI68_9BILA</name>
<dbReference type="EMBL" id="CAJOBC010104636">
    <property type="protein sequence ID" value="CAF4492976.1"/>
    <property type="molecule type" value="Genomic_DNA"/>
</dbReference>
<evidence type="ECO:0000313" key="3">
    <source>
        <dbReference type="EMBL" id="CAF4492976.1"/>
    </source>
</evidence>
<dbReference type="Gene3D" id="3.90.1300.10">
    <property type="entry name" value="Amidase signature (AS) domain"/>
    <property type="match status" value="1"/>
</dbReference>
<dbReference type="Proteomes" id="UP000663829">
    <property type="component" value="Unassembled WGS sequence"/>
</dbReference>
<proteinExistence type="predicted"/>
<dbReference type="AlphaFoldDB" id="A0A816BI68"/>
<dbReference type="InterPro" id="IPR000120">
    <property type="entry name" value="Amidase"/>
</dbReference>
<comment type="caution">
    <text evidence="2">The sequence shown here is derived from an EMBL/GenBank/DDBJ whole genome shotgun (WGS) entry which is preliminary data.</text>
</comment>
<dbReference type="InterPro" id="IPR023631">
    <property type="entry name" value="Amidase_dom"/>
</dbReference>
<protein>
    <recommendedName>
        <fullName evidence="1">Amidase domain-containing protein</fullName>
    </recommendedName>
</protein>
<evidence type="ECO:0000313" key="2">
    <source>
        <dbReference type="EMBL" id="CAF1610208.1"/>
    </source>
</evidence>
<feature type="non-terminal residue" evidence="2">
    <location>
        <position position="1"/>
    </location>
</feature>
<evidence type="ECO:0000259" key="1">
    <source>
        <dbReference type="Pfam" id="PF01425"/>
    </source>
</evidence>
<keyword evidence="4" id="KW-1185">Reference proteome</keyword>
<accession>A0A816BI68</accession>
<dbReference type="SUPFAM" id="SSF75304">
    <property type="entry name" value="Amidase signature (AS) enzymes"/>
    <property type="match status" value="1"/>
</dbReference>